<dbReference type="Proteomes" id="UP001281761">
    <property type="component" value="Unassembled WGS sequence"/>
</dbReference>
<gene>
    <name evidence="2" type="ORF">BLNAU_10608</name>
</gene>
<proteinExistence type="predicted"/>
<evidence type="ECO:0000313" key="2">
    <source>
        <dbReference type="EMBL" id="KAK2954440.1"/>
    </source>
</evidence>
<evidence type="ECO:0000256" key="1">
    <source>
        <dbReference type="SAM" id="MobiDB-lite"/>
    </source>
</evidence>
<protein>
    <submittedName>
        <fullName evidence="2">Uncharacterized protein</fullName>
    </submittedName>
</protein>
<dbReference type="EMBL" id="JARBJD010000078">
    <property type="protein sequence ID" value="KAK2954440.1"/>
    <property type="molecule type" value="Genomic_DNA"/>
</dbReference>
<comment type="caution">
    <text evidence="2">The sequence shown here is derived from an EMBL/GenBank/DDBJ whole genome shotgun (WGS) entry which is preliminary data.</text>
</comment>
<feature type="region of interest" description="Disordered" evidence="1">
    <location>
        <begin position="418"/>
        <end position="443"/>
    </location>
</feature>
<feature type="region of interest" description="Disordered" evidence="1">
    <location>
        <begin position="163"/>
        <end position="192"/>
    </location>
</feature>
<name>A0ABQ9XRS7_9EUKA</name>
<organism evidence="2 3">
    <name type="scientific">Blattamonas nauphoetae</name>
    <dbReference type="NCBI Taxonomy" id="2049346"/>
    <lineage>
        <taxon>Eukaryota</taxon>
        <taxon>Metamonada</taxon>
        <taxon>Preaxostyla</taxon>
        <taxon>Oxymonadida</taxon>
        <taxon>Blattamonas</taxon>
    </lineage>
</organism>
<feature type="region of interest" description="Disordered" evidence="1">
    <location>
        <begin position="342"/>
        <end position="363"/>
    </location>
</feature>
<reference evidence="2 3" key="1">
    <citation type="journal article" date="2022" name="bioRxiv">
        <title>Genomics of Preaxostyla Flagellates Illuminates Evolutionary Transitions and the Path Towards Mitochondrial Loss.</title>
        <authorList>
            <person name="Novak L.V.F."/>
            <person name="Treitli S.C."/>
            <person name="Pyrih J."/>
            <person name="Halakuc P."/>
            <person name="Pipaliya S.V."/>
            <person name="Vacek V."/>
            <person name="Brzon O."/>
            <person name="Soukal P."/>
            <person name="Eme L."/>
            <person name="Dacks J.B."/>
            <person name="Karnkowska A."/>
            <person name="Elias M."/>
            <person name="Hampl V."/>
        </authorList>
    </citation>
    <scope>NUCLEOTIDE SEQUENCE [LARGE SCALE GENOMIC DNA]</scope>
    <source>
        <strain evidence="2">NAU3</strain>
        <tissue evidence="2">Gut</tissue>
    </source>
</reference>
<feature type="compositionally biased region" description="Polar residues" evidence="1">
    <location>
        <begin position="165"/>
        <end position="176"/>
    </location>
</feature>
<feature type="compositionally biased region" description="Pro residues" evidence="1">
    <location>
        <begin position="425"/>
        <end position="434"/>
    </location>
</feature>
<sequence>MKAEQNTSSRGYVEQKKECGLFVVPLFGPSSSSDEKAQGTSIIRDVGCLYGVTSKQPNTDDPTEQKDDFVPIFGRTLGMDGGRATSDSRINRALIPSSHTPIVVSAQTEYEAVEGGMNGKGFIPTLLNQLEQNETSEHGAISETKGIVKKLQQNVKTGLLKRQKQVQPETKLQMPSMSRLVPHHEPSSTPTSADDSVVYMTVSVVGDIVWLCVLLERSINCRFYSKTLGRALRSHLASKSPAEADHLLIHHSDTFFLDEIPPHYPFLPLTLREFSTPVTLSQLKHESQIEEQPRRMKGAKDKMEKEIPTTLFIVEDDTKQPLTPLYNPNVFVVRYLKKWRRPDKREQHEHAGPSAAGSLPTFSSAVAGNTSPLSAGRSLSFPERRFSSTVGLIRSFQSSRLNPGSPSFVPRAVASASPPESAVLPTPPALPLSPPTDVRCDESDGCAGWEGNEDDLALPSSIHIPGLTQNTTSFSSFVPRWHSARSTSPPLILPSTPLFLSTRC</sequence>
<keyword evidence="3" id="KW-1185">Reference proteome</keyword>
<evidence type="ECO:0000313" key="3">
    <source>
        <dbReference type="Proteomes" id="UP001281761"/>
    </source>
</evidence>
<accession>A0ABQ9XRS7</accession>